<gene>
    <name evidence="2" type="ORF">FH972_022693</name>
</gene>
<evidence type="ECO:0000313" key="2">
    <source>
        <dbReference type="EMBL" id="KAB8343099.1"/>
    </source>
</evidence>
<dbReference type="EMBL" id="VIBQ01000012">
    <property type="protein sequence ID" value="KAB8343099.1"/>
    <property type="molecule type" value="Genomic_DNA"/>
</dbReference>
<reference evidence="2 3" key="1">
    <citation type="submission" date="2019-06" db="EMBL/GenBank/DDBJ databases">
        <title>A chromosomal-level reference genome of Carpinus fangiana (Coryloideae, Betulaceae).</title>
        <authorList>
            <person name="Yang X."/>
            <person name="Wang Z."/>
            <person name="Zhang L."/>
            <person name="Hao G."/>
            <person name="Liu J."/>
            <person name="Yang Y."/>
        </authorList>
    </citation>
    <scope>NUCLEOTIDE SEQUENCE [LARGE SCALE GENOMIC DNA]</scope>
    <source>
        <strain evidence="2">Cfa_2016G</strain>
        <tissue evidence="2">Leaf</tissue>
    </source>
</reference>
<comment type="caution">
    <text evidence="2">The sequence shown here is derived from an EMBL/GenBank/DDBJ whole genome shotgun (WGS) entry which is preliminary data.</text>
</comment>
<name>A0A5N6KTC9_9ROSI</name>
<evidence type="ECO:0000256" key="1">
    <source>
        <dbReference type="SAM" id="MobiDB-lite"/>
    </source>
</evidence>
<sequence>MALEARMGSWSRLCAERAAVERRAADWVTARGGRCVKSEGASRPWEAIAGGRVGAGCEAGSERRCVCRGKQAARHRRAAEEGKKQESSLAPTGGGCDECGVTSPGGQPQPAPSLRPTSEGTHKARTSGESTTGESASQHPARNCYRQSILAQQDLQYSSNFSCIRPSLHRALPFASLSRLERCVVPCCQRLHCFWPISVVKRLIWRSCQISNLVAICHVLRHVVKFPPAMLYLGHALLPLIVALLETYGRCRSDPSMRVNQPEHHITSVTALACIY</sequence>
<organism evidence="2 3">
    <name type="scientific">Carpinus fangiana</name>
    <dbReference type="NCBI Taxonomy" id="176857"/>
    <lineage>
        <taxon>Eukaryota</taxon>
        <taxon>Viridiplantae</taxon>
        <taxon>Streptophyta</taxon>
        <taxon>Embryophyta</taxon>
        <taxon>Tracheophyta</taxon>
        <taxon>Spermatophyta</taxon>
        <taxon>Magnoliopsida</taxon>
        <taxon>eudicotyledons</taxon>
        <taxon>Gunneridae</taxon>
        <taxon>Pentapetalae</taxon>
        <taxon>rosids</taxon>
        <taxon>fabids</taxon>
        <taxon>Fagales</taxon>
        <taxon>Betulaceae</taxon>
        <taxon>Carpinus</taxon>
    </lineage>
</organism>
<dbReference type="Proteomes" id="UP000327013">
    <property type="component" value="Unassembled WGS sequence"/>
</dbReference>
<protein>
    <submittedName>
        <fullName evidence="2">Uncharacterized protein</fullName>
    </submittedName>
</protein>
<keyword evidence="3" id="KW-1185">Reference proteome</keyword>
<accession>A0A5N6KTC9</accession>
<dbReference type="AlphaFoldDB" id="A0A5N6KTC9"/>
<feature type="region of interest" description="Disordered" evidence="1">
    <location>
        <begin position="76"/>
        <end position="141"/>
    </location>
</feature>
<evidence type="ECO:0000313" key="3">
    <source>
        <dbReference type="Proteomes" id="UP000327013"/>
    </source>
</evidence>
<proteinExistence type="predicted"/>